<accession>A0A9Q1QMA9</accession>
<comment type="caution">
    <text evidence="2">The sequence shown here is derived from an EMBL/GenBank/DDBJ whole genome shotgun (WGS) entry which is preliminary data.</text>
</comment>
<dbReference type="EMBL" id="JAKOGI010000037">
    <property type="protein sequence ID" value="KAJ8447537.1"/>
    <property type="molecule type" value="Genomic_DNA"/>
</dbReference>
<reference evidence="2" key="1">
    <citation type="submission" date="2022-04" db="EMBL/GenBank/DDBJ databases">
        <title>Carnegiea gigantea Genome sequencing and assembly v2.</title>
        <authorList>
            <person name="Copetti D."/>
            <person name="Sanderson M.J."/>
            <person name="Burquez A."/>
            <person name="Wojciechowski M.F."/>
        </authorList>
    </citation>
    <scope>NUCLEOTIDE SEQUENCE</scope>
    <source>
        <strain evidence="2">SGP5-SGP5p</strain>
        <tissue evidence="2">Aerial part</tissue>
    </source>
</reference>
<dbReference type="AlphaFoldDB" id="A0A9Q1QMA9"/>
<keyword evidence="1" id="KW-1133">Transmembrane helix</keyword>
<feature type="transmembrane region" description="Helical" evidence="1">
    <location>
        <begin position="134"/>
        <end position="157"/>
    </location>
</feature>
<name>A0A9Q1QMA9_9CARY</name>
<keyword evidence="1" id="KW-0472">Membrane</keyword>
<organism evidence="2 3">
    <name type="scientific">Carnegiea gigantea</name>
    <dbReference type="NCBI Taxonomy" id="171969"/>
    <lineage>
        <taxon>Eukaryota</taxon>
        <taxon>Viridiplantae</taxon>
        <taxon>Streptophyta</taxon>
        <taxon>Embryophyta</taxon>
        <taxon>Tracheophyta</taxon>
        <taxon>Spermatophyta</taxon>
        <taxon>Magnoliopsida</taxon>
        <taxon>eudicotyledons</taxon>
        <taxon>Gunneridae</taxon>
        <taxon>Pentapetalae</taxon>
        <taxon>Caryophyllales</taxon>
        <taxon>Cactineae</taxon>
        <taxon>Cactaceae</taxon>
        <taxon>Cactoideae</taxon>
        <taxon>Echinocereeae</taxon>
        <taxon>Carnegiea</taxon>
    </lineage>
</organism>
<dbReference type="Proteomes" id="UP001153076">
    <property type="component" value="Unassembled WGS sequence"/>
</dbReference>
<evidence type="ECO:0000313" key="3">
    <source>
        <dbReference type="Proteomes" id="UP001153076"/>
    </source>
</evidence>
<keyword evidence="3" id="KW-1185">Reference proteome</keyword>
<protein>
    <submittedName>
        <fullName evidence="2">Uncharacterized protein</fullName>
    </submittedName>
</protein>
<proteinExistence type="predicted"/>
<evidence type="ECO:0000313" key="2">
    <source>
        <dbReference type="EMBL" id="KAJ8447537.1"/>
    </source>
</evidence>
<evidence type="ECO:0000256" key="1">
    <source>
        <dbReference type="SAM" id="Phobius"/>
    </source>
</evidence>
<sequence>MQGLFKMVTFMDKVTSGQHYLHIQPSENDVDGEETKWPIYNSTTSLCKSDCARGRTSKPTIEQWIAFWFQGCNMYHVARKPDQDSRIPHLGILSSIIDAGAHEWGDCQIICDGLGLYIFILPVRDAGCIRPDTFSVASFMTLGVGYCLPIAIFASIYKGLNEISRSSHPGRGRGYFPAHFLYA</sequence>
<keyword evidence="1" id="KW-0812">Transmembrane</keyword>
<dbReference type="OrthoDB" id="913267at2759"/>
<gene>
    <name evidence="2" type="ORF">Cgig2_031150</name>
</gene>